<evidence type="ECO:0000256" key="2">
    <source>
        <dbReference type="ARBA" id="ARBA00023125"/>
    </source>
</evidence>
<proteinExistence type="predicted"/>
<evidence type="ECO:0000256" key="1">
    <source>
        <dbReference type="ARBA" id="ARBA00023015"/>
    </source>
</evidence>
<feature type="domain" description="HTH araC/xylS-type" evidence="4">
    <location>
        <begin position="258"/>
        <end position="338"/>
    </location>
</feature>
<dbReference type="Pfam" id="PF12833">
    <property type="entry name" value="HTH_18"/>
    <property type="match status" value="1"/>
</dbReference>
<dbReference type="Proteomes" id="UP000189627">
    <property type="component" value="Chromosome 2"/>
</dbReference>
<dbReference type="InterPro" id="IPR018060">
    <property type="entry name" value="HTH_AraC"/>
</dbReference>
<dbReference type="RefSeq" id="WP_078200933.1">
    <property type="nucleotide sequence ID" value="NZ_CP017758.1"/>
</dbReference>
<evidence type="ECO:0000259" key="4">
    <source>
        <dbReference type="PROSITE" id="PS01124"/>
    </source>
</evidence>
<accession>A0A1U9V1K8</accession>
<keyword evidence="2" id="KW-0238">DNA-binding</keyword>
<organism evidence="5 6">
    <name type="scientific">Cupriavidus necator</name>
    <name type="common">Alcaligenes eutrophus</name>
    <name type="synonym">Ralstonia eutropha</name>
    <dbReference type="NCBI Taxonomy" id="106590"/>
    <lineage>
        <taxon>Bacteria</taxon>
        <taxon>Pseudomonadati</taxon>
        <taxon>Pseudomonadota</taxon>
        <taxon>Betaproteobacteria</taxon>
        <taxon>Burkholderiales</taxon>
        <taxon>Burkholderiaceae</taxon>
        <taxon>Cupriavidus</taxon>
    </lineage>
</organism>
<keyword evidence="1" id="KW-0805">Transcription regulation</keyword>
<dbReference type="GO" id="GO:0000976">
    <property type="term" value="F:transcription cis-regulatory region binding"/>
    <property type="evidence" value="ECO:0007669"/>
    <property type="project" value="TreeGrafter"/>
</dbReference>
<dbReference type="SUPFAM" id="SSF46689">
    <property type="entry name" value="Homeodomain-like"/>
    <property type="match status" value="1"/>
</dbReference>
<evidence type="ECO:0000313" key="5">
    <source>
        <dbReference type="EMBL" id="AQV98689.1"/>
    </source>
</evidence>
<dbReference type="PANTHER" id="PTHR47894">
    <property type="entry name" value="HTH-TYPE TRANSCRIPTIONAL REGULATOR GADX"/>
    <property type="match status" value="1"/>
</dbReference>
<dbReference type="AlphaFoldDB" id="A0A1U9V1K8"/>
<dbReference type="OrthoDB" id="6506763at2"/>
<keyword evidence="3" id="KW-0804">Transcription</keyword>
<dbReference type="KEGG" id="cuh:BJN34_32955"/>
<evidence type="ECO:0000313" key="6">
    <source>
        <dbReference type="Proteomes" id="UP000189627"/>
    </source>
</evidence>
<dbReference type="GO" id="GO:0003700">
    <property type="term" value="F:DNA-binding transcription factor activity"/>
    <property type="evidence" value="ECO:0007669"/>
    <property type="project" value="InterPro"/>
</dbReference>
<name>A0A1U9V1K8_CUPNE</name>
<reference evidence="6" key="1">
    <citation type="submission" date="2017-02" db="EMBL/GenBank/DDBJ databases">
        <title>Complete genome sequence of Cupriavidus necator strain NH9, a 3-chlorobenzoate degrader.</title>
        <authorList>
            <person name="Moriuchi R."/>
            <person name="Dohra H."/>
            <person name="Ogawa N."/>
        </authorList>
    </citation>
    <scope>NUCLEOTIDE SEQUENCE [LARGE SCALE GENOMIC DNA]</scope>
    <source>
        <strain evidence="6">NH9</strain>
    </source>
</reference>
<sequence>MPRNGQLPPPLSGSSVQLLLQFGLDHGLSGDRCLAGTGLDWQDLADPAFVVRMDQELQLIRNLAQALGDIPGAGIQAGLRYRLASRSVWGFALLSCATLRDAIGMAFRYQSLWNPLTEFRVEENGDLLVTTIDDSALPEDLRAFIVDRDLGISVSFMRDLIGTTLPAVSVALRRPQPADTRPYEDLFGMRPVFGAGENRVVRNSAGYLDRPLPGANTEVVRQCEAQCQALLARWPVQEGLASQLRNRMIVRPGVLPDMETLAEELHMSLRTLRRRLADEGTSFRQLQEEVREALAEEMLAEGLKLEHVADTLGYGEVSNFIRAYRRWKGVTPHRDRGRRSEGA</sequence>
<dbReference type="SMART" id="SM00342">
    <property type="entry name" value="HTH_ARAC"/>
    <property type="match status" value="1"/>
</dbReference>
<dbReference type="Gene3D" id="1.10.10.60">
    <property type="entry name" value="Homeodomain-like"/>
    <property type="match status" value="1"/>
</dbReference>
<evidence type="ECO:0000256" key="3">
    <source>
        <dbReference type="ARBA" id="ARBA00023163"/>
    </source>
</evidence>
<dbReference type="InterPro" id="IPR009057">
    <property type="entry name" value="Homeodomain-like_sf"/>
</dbReference>
<dbReference type="PANTHER" id="PTHR47894:SF1">
    <property type="entry name" value="HTH-TYPE TRANSCRIPTIONAL REGULATOR VQSM"/>
    <property type="match status" value="1"/>
</dbReference>
<dbReference type="PROSITE" id="PS01124">
    <property type="entry name" value="HTH_ARAC_FAMILY_2"/>
    <property type="match status" value="1"/>
</dbReference>
<dbReference type="EMBL" id="CP017758">
    <property type="protein sequence ID" value="AQV98689.1"/>
    <property type="molecule type" value="Genomic_DNA"/>
</dbReference>
<dbReference type="Pfam" id="PF12625">
    <property type="entry name" value="Arabinose_bd"/>
    <property type="match status" value="1"/>
</dbReference>
<dbReference type="GO" id="GO:0005829">
    <property type="term" value="C:cytosol"/>
    <property type="evidence" value="ECO:0007669"/>
    <property type="project" value="TreeGrafter"/>
</dbReference>
<dbReference type="InterPro" id="IPR032687">
    <property type="entry name" value="AraC-type_N"/>
</dbReference>
<protein>
    <submittedName>
        <fullName evidence="5">AraC family transcriptional regulator</fullName>
    </submittedName>
</protein>
<gene>
    <name evidence="5" type="ORF">BJN34_32955</name>
</gene>